<dbReference type="EMBL" id="JACJRF010000012">
    <property type="protein sequence ID" value="MBD2344411.1"/>
    <property type="molecule type" value="Genomic_DNA"/>
</dbReference>
<sequence>MSSDYRYSYSSIYSESETTVKPIVDKILRSGKMSRQDHALLTAVVFNHHDIDEKERRQINRIFDHIQTGQLKIVNW</sequence>
<name>A0ABR8CNN9_9NOST</name>
<organism evidence="1 2">
    <name type="scientific">Anabaena subtropica FACHB-260</name>
    <dbReference type="NCBI Taxonomy" id="2692884"/>
    <lineage>
        <taxon>Bacteria</taxon>
        <taxon>Bacillati</taxon>
        <taxon>Cyanobacteriota</taxon>
        <taxon>Cyanophyceae</taxon>
        <taxon>Nostocales</taxon>
        <taxon>Nostocaceae</taxon>
        <taxon>Anabaena</taxon>
    </lineage>
</organism>
<evidence type="ECO:0000313" key="1">
    <source>
        <dbReference type="EMBL" id="MBD2344411.1"/>
    </source>
</evidence>
<protein>
    <submittedName>
        <fullName evidence="1">Uncharacterized protein</fullName>
    </submittedName>
</protein>
<reference evidence="1 2" key="1">
    <citation type="journal article" date="2020" name="ISME J.">
        <title>Comparative genomics reveals insights into cyanobacterial evolution and habitat adaptation.</title>
        <authorList>
            <person name="Chen M.Y."/>
            <person name="Teng W.K."/>
            <person name="Zhao L."/>
            <person name="Hu C.X."/>
            <person name="Zhou Y.K."/>
            <person name="Han B.P."/>
            <person name="Song L.R."/>
            <person name="Shu W.S."/>
        </authorList>
    </citation>
    <scope>NUCLEOTIDE SEQUENCE [LARGE SCALE GENOMIC DNA]</scope>
    <source>
        <strain evidence="1 2">FACHB-260</strain>
    </source>
</reference>
<proteinExistence type="predicted"/>
<keyword evidence="2" id="KW-1185">Reference proteome</keyword>
<accession>A0ABR8CNN9</accession>
<comment type="caution">
    <text evidence="1">The sequence shown here is derived from an EMBL/GenBank/DDBJ whole genome shotgun (WGS) entry which is preliminary data.</text>
</comment>
<dbReference type="Proteomes" id="UP000607281">
    <property type="component" value="Unassembled WGS sequence"/>
</dbReference>
<evidence type="ECO:0000313" key="2">
    <source>
        <dbReference type="Proteomes" id="UP000607281"/>
    </source>
</evidence>
<gene>
    <name evidence="1" type="ORF">H6G18_09655</name>
</gene>
<dbReference type="RefSeq" id="WP_190406862.1">
    <property type="nucleotide sequence ID" value="NZ_JACJRF010000012.1"/>
</dbReference>